<feature type="region of interest" description="Disordered" evidence="1">
    <location>
        <begin position="501"/>
        <end position="546"/>
    </location>
</feature>
<gene>
    <name evidence="2" type="ORF">NEZAVI_LOCUS2702</name>
</gene>
<feature type="compositionally biased region" description="Basic and acidic residues" evidence="1">
    <location>
        <begin position="368"/>
        <end position="382"/>
    </location>
</feature>
<feature type="region of interest" description="Disordered" evidence="1">
    <location>
        <begin position="327"/>
        <end position="441"/>
    </location>
</feature>
<accession>A0A9P0GZB9</accession>
<name>A0A9P0GZB9_NEZVI</name>
<feature type="compositionally biased region" description="Basic and acidic residues" evidence="1">
    <location>
        <begin position="412"/>
        <end position="425"/>
    </location>
</feature>
<dbReference type="OrthoDB" id="10609987at2759"/>
<dbReference type="EMBL" id="OV725077">
    <property type="protein sequence ID" value="CAH1391753.1"/>
    <property type="molecule type" value="Genomic_DNA"/>
</dbReference>
<proteinExistence type="predicted"/>
<protein>
    <submittedName>
        <fullName evidence="2">Uncharacterized protein</fullName>
    </submittedName>
</protein>
<feature type="compositionally biased region" description="Basic and acidic residues" evidence="1">
    <location>
        <begin position="390"/>
        <end position="404"/>
    </location>
</feature>
<feature type="compositionally biased region" description="Basic and acidic residues" evidence="1">
    <location>
        <begin position="327"/>
        <end position="338"/>
    </location>
</feature>
<keyword evidence="3" id="KW-1185">Reference proteome</keyword>
<evidence type="ECO:0000313" key="2">
    <source>
        <dbReference type="EMBL" id="CAH1391753.1"/>
    </source>
</evidence>
<evidence type="ECO:0000256" key="1">
    <source>
        <dbReference type="SAM" id="MobiDB-lite"/>
    </source>
</evidence>
<feature type="compositionally biased region" description="Low complexity" evidence="1">
    <location>
        <begin position="36"/>
        <end position="45"/>
    </location>
</feature>
<sequence>MGTTNYLRSPSGRFIHKSNSDDETKRHIFPGRETSRSSSSSAASIRRTKFLVRRPPCTAIPDIRREDCLTEGSYLIQRKSGNDKDSDQSYYNQDGAHQRKMNFEELSSPCTADHTFLITRYTGPRTQRPVAALRRNVSTVSTSTEEMYSSTGTVDGETGSGVSAHGFKFFEMSLKLNEHDNKSACTNSFSFSRKDATTGTDIQENMYSSAGTQSSFHLIGVGDQSKCLDEKNNSKDAHEKLETTVENTPNTTENQGILQNEDFSVGSILRLFEDQGILKEHNVDVIPETPENQTNKIQKKNGCCSERFPEGLSLKYSKIIEISRKPTELLQDSPKEHSVGAIPKTPENRKKSPSKKELKSAESIPKTPEYRKKSSSKERLKSAESIPKTPEYRKQCSSKERLKSAESIPKTPEYRKRSPCKEQLKSAESIPKTPEYRKKSPCKEQLKVIECIPKTPETHKKGASKSRSTSRERSIKSSINKEVPKKANAIEKCIRKCSEHKGLNKGKSKKSRESVLSHQKKKGTSRRASSVECIPKSQENKEFVKSEQINEGTDEQVGSIMKNNWLGDEDLVPEPKRGILQTERKRVKSTVRFLDKEVSAQVDKEEKSSLTDEHGPSVIYMKPKIASLNKGTQWQGLNTRRREANGCRKFLRKCLTCQCCS</sequence>
<organism evidence="2 3">
    <name type="scientific">Nezara viridula</name>
    <name type="common">Southern green stink bug</name>
    <name type="synonym">Cimex viridulus</name>
    <dbReference type="NCBI Taxonomy" id="85310"/>
    <lineage>
        <taxon>Eukaryota</taxon>
        <taxon>Metazoa</taxon>
        <taxon>Ecdysozoa</taxon>
        <taxon>Arthropoda</taxon>
        <taxon>Hexapoda</taxon>
        <taxon>Insecta</taxon>
        <taxon>Pterygota</taxon>
        <taxon>Neoptera</taxon>
        <taxon>Paraneoptera</taxon>
        <taxon>Hemiptera</taxon>
        <taxon>Heteroptera</taxon>
        <taxon>Panheteroptera</taxon>
        <taxon>Pentatomomorpha</taxon>
        <taxon>Pentatomoidea</taxon>
        <taxon>Pentatomidae</taxon>
        <taxon>Pentatominae</taxon>
        <taxon>Nezara</taxon>
    </lineage>
</organism>
<dbReference type="AlphaFoldDB" id="A0A9P0GZB9"/>
<reference evidence="2" key="1">
    <citation type="submission" date="2022-01" db="EMBL/GenBank/DDBJ databases">
        <authorList>
            <person name="King R."/>
        </authorList>
    </citation>
    <scope>NUCLEOTIDE SEQUENCE</scope>
</reference>
<dbReference type="Proteomes" id="UP001152798">
    <property type="component" value="Chromosome 1"/>
</dbReference>
<evidence type="ECO:0000313" key="3">
    <source>
        <dbReference type="Proteomes" id="UP001152798"/>
    </source>
</evidence>
<feature type="region of interest" description="Disordered" evidence="1">
    <location>
        <begin position="1"/>
        <end position="47"/>
    </location>
</feature>
<feature type="compositionally biased region" description="Basic and acidic residues" evidence="1">
    <location>
        <begin position="346"/>
        <end position="360"/>
    </location>
</feature>
<feature type="region of interest" description="Disordered" evidence="1">
    <location>
        <begin position="453"/>
        <end position="483"/>
    </location>
</feature>